<keyword evidence="8" id="KW-1185">Reference proteome</keyword>
<dbReference type="Proteomes" id="UP000665561">
    <property type="component" value="Unassembled WGS sequence"/>
</dbReference>
<feature type="domain" description="NfeD-like C-terminal" evidence="6">
    <location>
        <begin position="84"/>
        <end position="140"/>
    </location>
</feature>
<name>A0ABW9XXF1_9BACL</name>
<dbReference type="RefSeq" id="WP_161746421.1">
    <property type="nucleotide sequence ID" value="NZ_JAAAMV010000027.1"/>
</dbReference>
<dbReference type="PANTHER" id="PTHR33507">
    <property type="entry name" value="INNER MEMBRANE PROTEIN YBBJ"/>
    <property type="match status" value="1"/>
</dbReference>
<feature type="transmembrane region" description="Helical" evidence="5">
    <location>
        <begin position="7"/>
        <end position="39"/>
    </location>
</feature>
<reference evidence="7 8" key="1">
    <citation type="submission" date="2020-01" db="EMBL/GenBank/DDBJ databases">
        <title>Paenibacillus soybeanensis sp. nov. isolated from the nodules of soybean (Glycine max(L.) Merr).</title>
        <authorList>
            <person name="Wang H."/>
        </authorList>
    </citation>
    <scope>NUCLEOTIDE SEQUENCE [LARGE SCALE GENOMIC DNA]</scope>
    <source>
        <strain evidence="7 8">T1</strain>
    </source>
</reference>
<comment type="subcellular location">
    <subcellularLocation>
        <location evidence="1">Membrane</location>
        <topology evidence="1">Multi-pass membrane protein</topology>
    </subcellularLocation>
</comment>
<evidence type="ECO:0000259" key="6">
    <source>
        <dbReference type="Pfam" id="PF01957"/>
    </source>
</evidence>
<keyword evidence="2 5" id="KW-0812">Transmembrane</keyword>
<dbReference type="Pfam" id="PF01957">
    <property type="entry name" value="NfeD"/>
    <property type="match status" value="1"/>
</dbReference>
<sequence length="141" mass="15108">MFALAWLVLAAVLVLIELFTGTFYFLLLSAAAVISIVAALAGFPVLAQCFTFVIATAALYIFLLPLLRKVVPSTSKTPIPRIADYLVGQEAYVVQAISPDEAGLVKLHGEIWSAVASEKIAEGAKVVVAEVRVTKLFVTKE</sequence>
<proteinExistence type="predicted"/>
<keyword evidence="3 5" id="KW-1133">Transmembrane helix</keyword>
<evidence type="ECO:0000313" key="7">
    <source>
        <dbReference type="EMBL" id="NBD27397.1"/>
    </source>
</evidence>
<dbReference type="EMBL" id="JAAAMV010000027">
    <property type="protein sequence ID" value="NBD27397.1"/>
    <property type="molecule type" value="Genomic_DNA"/>
</dbReference>
<keyword evidence="4 5" id="KW-0472">Membrane</keyword>
<evidence type="ECO:0000256" key="3">
    <source>
        <dbReference type="ARBA" id="ARBA00022989"/>
    </source>
</evidence>
<comment type="caution">
    <text evidence="7">The sequence shown here is derived from an EMBL/GenBank/DDBJ whole genome shotgun (WGS) entry which is preliminary data.</text>
</comment>
<dbReference type="PANTHER" id="PTHR33507:SF3">
    <property type="entry name" value="INNER MEMBRANE PROTEIN YBBJ"/>
    <property type="match status" value="1"/>
</dbReference>
<dbReference type="InterPro" id="IPR012340">
    <property type="entry name" value="NA-bd_OB-fold"/>
</dbReference>
<evidence type="ECO:0000256" key="5">
    <source>
        <dbReference type="SAM" id="Phobius"/>
    </source>
</evidence>
<evidence type="ECO:0000313" key="8">
    <source>
        <dbReference type="Proteomes" id="UP000665561"/>
    </source>
</evidence>
<evidence type="ECO:0000256" key="1">
    <source>
        <dbReference type="ARBA" id="ARBA00004141"/>
    </source>
</evidence>
<dbReference type="Gene3D" id="2.40.50.140">
    <property type="entry name" value="Nucleic acid-binding proteins"/>
    <property type="match status" value="1"/>
</dbReference>
<feature type="transmembrane region" description="Helical" evidence="5">
    <location>
        <begin position="45"/>
        <end position="67"/>
    </location>
</feature>
<protein>
    <recommendedName>
        <fullName evidence="6">NfeD-like C-terminal domain-containing protein</fullName>
    </recommendedName>
</protein>
<evidence type="ECO:0000256" key="2">
    <source>
        <dbReference type="ARBA" id="ARBA00022692"/>
    </source>
</evidence>
<dbReference type="SUPFAM" id="SSF141322">
    <property type="entry name" value="NfeD domain-like"/>
    <property type="match status" value="1"/>
</dbReference>
<accession>A0ABW9XXF1</accession>
<dbReference type="InterPro" id="IPR052165">
    <property type="entry name" value="Membrane_assoc_protease"/>
</dbReference>
<evidence type="ECO:0000256" key="4">
    <source>
        <dbReference type="ARBA" id="ARBA00023136"/>
    </source>
</evidence>
<gene>
    <name evidence="7" type="ORF">GT019_26295</name>
</gene>
<dbReference type="InterPro" id="IPR002810">
    <property type="entry name" value="NfeD-like_C"/>
</dbReference>
<organism evidence="7 8">
    <name type="scientific">Paenibacillus glycinis</name>
    <dbReference type="NCBI Taxonomy" id="2697035"/>
    <lineage>
        <taxon>Bacteria</taxon>
        <taxon>Bacillati</taxon>
        <taxon>Bacillota</taxon>
        <taxon>Bacilli</taxon>
        <taxon>Bacillales</taxon>
        <taxon>Paenibacillaceae</taxon>
        <taxon>Paenibacillus</taxon>
    </lineage>
</organism>